<feature type="region of interest" description="Disordered" evidence="1">
    <location>
        <begin position="65"/>
        <end position="157"/>
    </location>
</feature>
<protein>
    <submittedName>
        <fullName evidence="2">Uncharacterized protein</fullName>
    </submittedName>
</protein>
<comment type="caution">
    <text evidence="2">The sequence shown here is derived from an EMBL/GenBank/DDBJ whole genome shotgun (WGS) entry which is preliminary data.</text>
</comment>
<dbReference type="PANTHER" id="PTHR35381">
    <property type="entry name" value="EF-HAND DOMAIN-CONTAINING PROTEIN"/>
    <property type="match status" value="1"/>
</dbReference>
<feature type="region of interest" description="Disordered" evidence="1">
    <location>
        <begin position="427"/>
        <end position="447"/>
    </location>
</feature>
<evidence type="ECO:0000313" key="2">
    <source>
        <dbReference type="EMBL" id="GMI23974.1"/>
    </source>
</evidence>
<proteinExistence type="predicted"/>
<gene>
    <name evidence="2" type="ORF">TeGR_g7148</name>
</gene>
<reference evidence="2 3" key="1">
    <citation type="journal article" date="2023" name="Commun. Biol.">
        <title>Genome analysis of Parmales, the sister group of diatoms, reveals the evolutionary specialization of diatoms from phago-mixotrophs to photoautotrophs.</title>
        <authorList>
            <person name="Ban H."/>
            <person name="Sato S."/>
            <person name="Yoshikawa S."/>
            <person name="Yamada K."/>
            <person name="Nakamura Y."/>
            <person name="Ichinomiya M."/>
            <person name="Sato N."/>
            <person name="Blanc-Mathieu R."/>
            <person name="Endo H."/>
            <person name="Kuwata A."/>
            <person name="Ogata H."/>
        </authorList>
    </citation>
    <scope>NUCLEOTIDE SEQUENCE [LARGE SCALE GENOMIC DNA]</scope>
</reference>
<keyword evidence="3" id="KW-1185">Reference proteome</keyword>
<evidence type="ECO:0000256" key="1">
    <source>
        <dbReference type="SAM" id="MobiDB-lite"/>
    </source>
</evidence>
<organism evidence="2 3">
    <name type="scientific">Tetraparma gracilis</name>
    <dbReference type="NCBI Taxonomy" id="2962635"/>
    <lineage>
        <taxon>Eukaryota</taxon>
        <taxon>Sar</taxon>
        <taxon>Stramenopiles</taxon>
        <taxon>Ochrophyta</taxon>
        <taxon>Bolidophyceae</taxon>
        <taxon>Parmales</taxon>
        <taxon>Triparmaceae</taxon>
        <taxon>Tetraparma</taxon>
    </lineage>
</organism>
<accession>A0ABQ6MCS9</accession>
<feature type="region of interest" description="Disordered" evidence="1">
    <location>
        <begin position="176"/>
        <end position="201"/>
    </location>
</feature>
<feature type="compositionally biased region" description="Low complexity" evidence="1">
    <location>
        <begin position="79"/>
        <end position="106"/>
    </location>
</feature>
<name>A0ABQ6MCS9_9STRA</name>
<sequence length="818" mass="90140">MTPPSGPSSASSSTPAPVLCVLEVFYSDSQQGRVVVRANSSPQALSAAFSKKHNLSEKYRRALEKHIDKNMKQMQAKGSASVSPSQSTASAASASGTPLAPAASPTLISNYRYDDSGNLHSTPPSPPPAQPAAARARSPAGSAPLATPVPAASEDSEGEAMWSALKASAAKKPLAAYTKGRHASDPGAGAGKKKKKGRSMKAAAKGMQAAARLHSHHSVVQGRHEQRRATLHKAEADYLARNAFATSEKTRDMADRRTTLTFQSFTPDMVAELSALAGGGGEMGSDRMATHLEDVGSRLHMEAEINKRKLEEKMEVQSFKNQQEEVEGCTFKPALSEGTRSHVSSRVVPDGDIFNALYKKHEEVKDKYKYYSSIAGVSEENTHQPVINERSKELVEQAELASRLTSDVNRDYSTSDVSEAMLAELEAQSHVPPPPPPPPSADPVPKYEKLYNDRHKREAKIEEIKNALPTDEKDECTFQPVIGSNMHHTNEDRNQKEFVQRLHGEHAVILKKQEDKIKEQHDTWFKPETGRSPLNTRNVDNLPIHEHLFNEDRKTATRKAIVSEAAEKKRKDKMHFKVLPQSELLLGNVKRKACEELFRVLLATIDFKKSKGKDSDGMGELIMSFQMEDEKEGGEESEAAAAAAAEPEWKSKLLDTSACDPSLLDDDVGKIVTPILTRNPAPISLNTFCDLLVIELERVGVESLGIIRSLRTKQKDGVRRAQIALDMEKKKKAAASADSSVNKFHPQINRVSKQIMKNRSVSSRKGELLFVTLHNAQKIFNRKREQLKKHHDAEQLSECTFKPQLVSNYKGPARYKLG</sequence>
<feature type="compositionally biased region" description="Pro residues" evidence="1">
    <location>
        <begin position="431"/>
        <end position="442"/>
    </location>
</feature>
<dbReference type="Proteomes" id="UP001165060">
    <property type="component" value="Unassembled WGS sequence"/>
</dbReference>
<dbReference type="EMBL" id="BRYB01000145">
    <property type="protein sequence ID" value="GMI23974.1"/>
    <property type="molecule type" value="Genomic_DNA"/>
</dbReference>
<evidence type="ECO:0000313" key="3">
    <source>
        <dbReference type="Proteomes" id="UP001165060"/>
    </source>
</evidence>
<dbReference type="PANTHER" id="PTHR35381:SF1">
    <property type="entry name" value="EF-HAND DOMAIN-CONTAINING PROTEIN"/>
    <property type="match status" value="1"/>
</dbReference>
<feature type="compositionally biased region" description="Low complexity" evidence="1">
    <location>
        <begin position="131"/>
        <end position="146"/>
    </location>
</feature>